<feature type="compositionally biased region" description="Low complexity" evidence="1">
    <location>
        <begin position="391"/>
        <end position="402"/>
    </location>
</feature>
<feature type="compositionally biased region" description="Polar residues" evidence="1">
    <location>
        <begin position="750"/>
        <end position="768"/>
    </location>
</feature>
<dbReference type="Proteomes" id="UP000612362">
    <property type="component" value="Unassembled WGS sequence"/>
</dbReference>
<keyword evidence="2" id="KW-0812">Transmembrane</keyword>
<proteinExistence type="predicted"/>
<gene>
    <name evidence="3" type="ORF">KSX_10690</name>
</gene>
<dbReference type="AlphaFoldDB" id="A0A8J3HTC9"/>
<feature type="region of interest" description="Disordered" evidence="1">
    <location>
        <begin position="134"/>
        <end position="426"/>
    </location>
</feature>
<feature type="compositionally biased region" description="Low complexity" evidence="1">
    <location>
        <begin position="462"/>
        <end position="491"/>
    </location>
</feature>
<reference evidence="3" key="1">
    <citation type="submission" date="2020-10" db="EMBL/GenBank/DDBJ databases">
        <title>Taxonomic study of unclassified bacteria belonging to the class Ktedonobacteria.</title>
        <authorList>
            <person name="Yabe S."/>
            <person name="Wang C.M."/>
            <person name="Zheng Y."/>
            <person name="Sakai Y."/>
            <person name="Cavaletti L."/>
            <person name="Monciardini P."/>
            <person name="Donadio S."/>
        </authorList>
    </citation>
    <scope>NUCLEOTIDE SEQUENCE</scope>
    <source>
        <strain evidence="3">SOSP1-1</strain>
    </source>
</reference>
<keyword evidence="2" id="KW-0472">Membrane</keyword>
<keyword evidence="2" id="KW-1133">Transmembrane helix</keyword>
<keyword evidence="4" id="KW-1185">Reference proteome</keyword>
<feature type="compositionally biased region" description="Low complexity" evidence="1">
    <location>
        <begin position="338"/>
        <end position="356"/>
    </location>
</feature>
<dbReference type="EMBL" id="BNJF01000001">
    <property type="protein sequence ID" value="GHO42906.1"/>
    <property type="molecule type" value="Genomic_DNA"/>
</dbReference>
<feature type="region of interest" description="Disordered" evidence="1">
    <location>
        <begin position="740"/>
        <end position="768"/>
    </location>
</feature>
<name>A0A8J3HTC9_9CHLR</name>
<feature type="compositionally biased region" description="Basic and acidic residues" evidence="1">
    <location>
        <begin position="414"/>
        <end position="426"/>
    </location>
</feature>
<evidence type="ECO:0008006" key="5">
    <source>
        <dbReference type="Google" id="ProtNLM"/>
    </source>
</evidence>
<dbReference type="RefSeq" id="WP_220192403.1">
    <property type="nucleotide sequence ID" value="NZ_BNJF01000001.1"/>
</dbReference>
<evidence type="ECO:0000313" key="3">
    <source>
        <dbReference type="EMBL" id="GHO42906.1"/>
    </source>
</evidence>
<feature type="region of interest" description="Disordered" evidence="1">
    <location>
        <begin position="443"/>
        <end position="506"/>
    </location>
</feature>
<feature type="region of interest" description="Disordered" evidence="1">
    <location>
        <begin position="903"/>
        <end position="927"/>
    </location>
</feature>
<evidence type="ECO:0000256" key="1">
    <source>
        <dbReference type="SAM" id="MobiDB-lite"/>
    </source>
</evidence>
<feature type="compositionally biased region" description="Low complexity" evidence="1">
    <location>
        <begin position="178"/>
        <end position="191"/>
    </location>
</feature>
<feature type="region of interest" description="Disordered" evidence="1">
    <location>
        <begin position="586"/>
        <end position="613"/>
    </location>
</feature>
<protein>
    <recommendedName>
        <fullName evidence="5">Baseplate protein J-like domain-containing protein</fullName>
    </recommendedName>
</protein>
<feature type="compositionally biased region" description="Polar residues" evidence="1">
    <location>
        <begin position="281"/>
        <end position="290"/>
    </location>
</feature>
<sequence length="927" mass="97589">MRQGNGSDVLGVNDPRSQKIGMIYVSPNDEHKNVLTAILTQEKVGRERIAIILPAQNKAFQRPTDFDGLKSLRKKLRAQLIFVAPSGSPPANFARQRNFTVFSSLEGFTQSLEEGSEVVASTAASNRNGGFFGLFKKGEKKNPKPVQEPQAPEPVEEEPREPDSGNGKRKSQEINPVLLGGAATASTSLAGRPRPRIVESQPPQTEEVEQASNSDRVTPPPSESTPNPGSFNPDFDDDGDLLAPPTPEQMDEELGIRRADNISPEDLETIEMPLEADAPRPTNTRRTTGKNARGKSQRPARNLNADTPAPRRNTGKTAKDKPTQAPPPDKTEESKGPGLASLGLAAAAGAGAGALATRTAQNTKVGGPEPEPIELQPVNKTRRRTTVNLNSSAPEAAEKAASLTRSKRPSGKIGRNDSDLSRDRNHGAGFVAGAAAGALAGSALAQEETGTRNGNPLKRNTGKTAAVGAGTGVSTLPPNNNGGGRSTTRGGRSSGGGTPPPTKRQRRRGWPWIVAAIIVLLLLLCAGTVYAQPALVGQVRNAITGQQPVTITLTPDNRLEKNSYIITGVKENPDPAKLQISARQISTSLQSGNETAQGTGRKQTEGVRSSGNLTFSNGSSSSFTVASGTAITTNGGGLTVVTDVPAVIPAYNTSTNQGGQVTIRAHAANPGANGNIGSQAVNKNCCASGNFVFVKNTNAFTGGQDPQNYSFVTQQDVNKVSDKLKTRTAQTALTKLRGQMQNGEEMAGNPQCTPKVNSSQPIGDTGENIPSTNISVSVTCTAQVYNKQQLQDLVSSKLQVKADTDLGNGYKLVGKIQPRTIQQRQAGENISWLMEAQGIWVYQISTTMEQDLAKRIAGKSVNEAKTILESTKGIGKVNIQTSGDTLPGDTGEITFTIQNIQGLGDLPPGQGTPTLTAPTTTPQEGNG</sequence>
<evidence type="ECO:0000313" key="4">
    <source>
        <dbReference type="Proteomes" id="UP000612362"/>
    </source>
</evidence>
<accession>A0A8J3HTC9</accession>
<organism evidence="3 4">
    <name type="scientific">Ktedonospora formicarum</name>
    <dbReference type="NCBI Taxonomy" id="2778364"/>
    <lineage>
        <taxon>Bacteria</taxon>
        <taxon>Bacillati</taxon>
        <taxon>Chloroflexota</taxon>
        <taxon>Ktedonobacteria</taxon>
        <taxon>Ktedonobacterales</taxon>
        <taxon>Ktedonobacteraceae</taxon>
        <taxon>Ktedonospora</taxon>
    </lineage>
</organism>
<comment type="caution">
    <text evidence="3">The sequence shown here is derived from an EMBL/GenBank/DDBJ whole genome shotgun (WGS) entry which is preliminary data.</text>
</comment>
<feature type="transmembrane region" description="Helical" evidence="2">
    <location>
        <begin position="510"/>
        <end position="531"/>
    </location>
</feature>
<evidence type="ECO:0000256" key="2">
    <source>
        <dbReference type="SAM" id="Phobius"/>
    </source>
</evidence>